<evidence type="ECO:0000313" key="3">
    <source>
        <dbReference type="EMBL" id="KXT06574.1"/>
    </source>
</evidence>
<keyword evidence="4" id="KW-1185">Reference proteome</keyword>
<name>A0A139HVR8_9PEZI</name>
<dbReference type="Gene3D" id="3.40.50.1820">
    <property type="entry name" value="alpha/beta hydrolase"/>
    <property type="match status" value="1"/>
</dbReference>
<dbReference type="Proteomes" id="UP000070133">
    <property type="component" value="Unassembled WGS sequence"/>
</dbReference>
<sequence>MNMLSSIWSSLAQITTLPANANANTLPSLPTFQFSKEWSLLGPFQIGTREAVWAADPLEHYGGFTSLTYHPDAVFRSSLPVNGTTGWSNVTAQLTEPSVQSNGATLFVDFQNVDWEALRNVYGWAAYQWQAWIRGEIHVQSSKTEIYTLSAPHVLEWWIDHVHYFGGDFYDYSRALPVLRLTPGIHRIDVRIVRDVRAFVGVERPSMNISLKLDYSYAGLKHVGKVLVSDTINSASGQGLASPFGSALLRNDGDEEVTISAVEATRNACLADLWLNEEIRIAPGQTRPVAFRVRCVRLDWRIRLDFKFRAASRDRIETLTILAEPTRRDPGEPHKVTFPHPGGIVSYAILRPPSRRAVDTVRPNATLPVLLGFHGAGVEAEWDSVRLALQPLPDLPAWVVFPTGVTPWAGDDWHAFGFPDVEAAVEMIPDWIQVNEWQGPGVNTQQWLVAGHSNGGQGVWYALTHWPDKVIAASPISGYSSIQNYVPYTFWQSSDPVRTSVIQSGLLPYRHELLLANAKGIPVLQQHGGADDNVPPYHSRLQSQLIREVGADSEYFEFPGQPHWWDGVFATAPLKHFYQQQIDLNIANVTQAPITFKDFSLVVANPGDTGSKHGFRVLNLINPGQIGRLDVSFDPTTLACLISTANVRMFYVPPYFRDCSIVTVDRQEISLLGKQTASHECNLELINGIWDFETTPSDNTRPIIRRMGNQLGQMDSILRTRGPFQILQHSAQADHIALQISRNLCQYFAADTRISKNWAEAFTSTGNILSVAIGKDLPKGYLQTHPIHIENGKKIHIRHFFGNPESYEVFADLGLAAIFLRPLPMGRLELVVWGSDASMLEIAARLVPMMPGSGQPDFVVMDKTMLAKGLEGVLAMGFFDNFWEVSKNSFFA</sequence>
<evidence type="ECO:0000256" key="1">
    <source>
        <dbReference type="ARBA" id="ARBA00022729"/>
    </source>
</evidence>
<evidence type="ECO:0000259" key="2">
    <source>
        <dbReference type="Pfam" id="PF00326"/>
    </source>
</evidence>
<dbReference type="SUPFAM" id="SSF53474">
    <property type="entry name" value="alpha/beta-Hydrolases"/>
    <property type="match status" value="1"/>
</dbReference>
<dbReference type="OrthoDB" id="449091at2759"/>
<protein>
    <recommendedName>
        <fullName evidence="2">Peptidase S9 prolyl oligopeptidase catalytic domain-containing protein</fullName>
    </recommendedName>
</protein>
<dbReference type="GO" id="GO:0008236">
    <property type="term" value="F:serine-type peptidase activity"/>
    <property type="evidence" value="ECO:0007669"/>
    <property type="project" value="InterPro"/>
</dbReference>
<feature type="domain" description="Peptidase S9 prolyl oligopeptidase catalytic" evidence="2">
    <location>
        <begin position="441"/>
        <end position="565"/>
    </location>
</feature>
<accession>A0A139HVR8</accession>
<dbReference type="PANTHER" id="PTHR43037:SF4">
    <property type="entry name" value="PEPTIDASE S9 PROLYL OLIGOPEPTIDASE CATALYTIC DOMAIN-CONTAINING PROTEIN"/>
    <property type="match status" value="1"/>
</dbReference>
<dbReference type="EMBL" id="LFZN01000005">
    <property type="protein sequence ID" value="KXT06574.1"/>
    <property type="molecule type" value="Genomic_DNA"/>
</dbReference>
<proteinExistence type="predicted"/>
<dbReference type="InterPro" id="IPR001375">
    <property type="entry name" value="Peptidase_S9_cat"/>
</dbReference>
<dbReference type="AlphaFoldDB" id="A0A139HVR8"/>
<reference evidence="3 4" key="1">
    <citation type="submission" date="2015-07" db="EMBL/GenBank/DDBJ databases">
        <title>Comparative genomics of the Sigatoka disease complex on banana suggests a link between parallel evolutionary changes in Pseudocercospora fijiensis and Pseudocercospora eumusae and increased virulence on the banana host.</title>
        <authorList>
            <person name="Chang T.-C."/>
            <person name="Salvucci A."/>
            <person name="Crous P.W."/>
            <person name="Stergiopoulos I."/>
        </authorList>
    </citation>
    <scope>NUCLEOTIDE SEQUENCE [LARGE SCALE GENOMIC DNA]</scope>
    <source>
        <strain evidence="3 4">CBS 114824</strain>
    </source>
</reference>
<dbReference type="InterPro" id="IPR029058">
    <property type="entry name" value="AB_hydrolase_fold"/>
</dbReference>
<comment type="caution">
    <text evidence="3">The sequence shown here is derived from an EMBL/GenBank/DDBJ whole genome shotgun (WGS) entry which is preliminary data.</text>
</comment>
<evidence type="ECO:0000313" key="4">
    <source>
        <dbReference type="Proteomes" id="UP000070133"/>
    </source>
</evidence>
<dbReference type="PANTHER" id="PTHR43037">
    <property type="entry name" value="UNNAMED PRODUCT-RELATED"/>
    <property type="match status" value="1"/>
</dbReference>
<dbReference type="InterPro" id="IPR050955">
    <property type="entry name" value="Plant_Biomass_Hydrol_Est"/>
</dbReference>
<organism evidence="3 4">
    <name type="scientific">Pseudocercospora eumusae</name>
    <dbReference type="NCBI Taxonomy" id="321146"/>
    <lineage>
        <taxon>Eukaryota</taxon>
        <taxon>Fungi</taxon>
        <taxon>Dikarya</taxon>
        <taxon>Ascomycota</taxon>
        <taxon>Pezizomycotina</taxon>
        <taxon>Dothideomycetes</taxon>
        <taxon>Dothideomycetidae</taxon>
        <taxon>Mycosphaerellales</taxon>
        <taxon>Mycosphaerellaceae</taxon>
        <taxon>Pseudocercospora</taxon>
    </lineage>
</organism>
<dbReference type="Pfam" id="PF00326">
    <property type="entry name" value="Peptidase_S9"/>
    <property type="match status" value="1"/>
</dbReference>
<keyword evidence="1" id="KW-0732">Signal</keyword>
<dbReference type="GO" id="GO:0006508">
    <property type="term" value="P:proteolysis"/>
    <property type="evidence" value="ECO:0007669"/>
    <property type="project" value="InterPro"/>
</dbReference>
<gene>
    <name evidence="3" type="ORF">AC578_8583</name>
</gene>